<accession>A0ABT4CR21</accession>
<keyword evidence="3" id="KW-1185">Reference proteome</keyword>
<keyword evidence="1" id="KW-0812">Transmembrane</keyword>
<proteinExistence type="predicted"/>
<sequence length="174" mass="20440">MKKLSTNQKYLLIIGICILGFIVSICYFKIQKDSFVDRELENLYKLPTTYTLEDAVKDNIVDVTEVHNGQNEEINKFLSKVDKKSWAVLKTVQEIDNDLLITLYNFDNKINQIRSFKYYVKKQGGESPDKRFESYYTTNEEGISTVYLLNIPNTNFPNWESQILEDDVLYSYKE</sequence>
<evidence type="ECO:0000256" key="1">
    <source>
        <dbReference type="SAM" id="Phobius"/>
    </source>
</evidence>
<dbReference type="RefSeq" id="WP_268050345.1">
    <property type="nucleotide sequence ID" value="NZ_JAPQES010000004.1"/>
</dbReference>
<keyword evidence="1" id="KW-0472">Membrane</keyword>
<dbReference type="EMBL" id="JAPQES010000004">
    <property type="protein sequence ID" value="MCY6371484.1"/>
    <property type="molecule type" value="Genomic_DNA"/>
</dbReference>
<evidence type="ECO:0000313" key="3">
    <source>
        <dbReference type="Proteomes" id="UP001079657"/>
    </source>
</evidence>
<name>A0ABT4CR21_9CLOT</name>
<reference evidence="2" key="1">
    <citation type="submission" date="2022-12" db="EMBL/GenBank/DDBJ databases">
        <authorList>
            <person name="Wang J."/>
        </authorList>
    </citation>
    <scope>NUCLEOTIDE SEQUENCE</scope>
    <source>
        <strain evidence="2">HY-42-06</strain>
    </source>
</reference>
<feature type="transmembrane region" description="Helical" evidence="1">
    <location>
        <begin position="12"/>
        <end position="30"/>
    </location>
</feature>
<organism evidence="2 3">
    <name type="scientific">Clostridium ganghwense</name>
    <dbReference type="NCBI Taxonomy" id="312089"/>
    <lineage>
        <taxon>Bacteria</taxon>
        <taxon>Bacillati</taxon>
        <taxon>Bacillota</taxon>
        <taxon>Clostridia</taxon>
        <taxon>Eubacteriales</taxon>
        <taxon>Clostridiaceae</taxon>
        <taxon>Clostridium</taxon>
    </lineage>
</organism>
<comment type="caution">
    <text evidence="2">The sequence shown here is derived from an EMBL/GenBank/DDBJ whole genome shotgun (WGS) entry which is preliminary data.</text>
</comment>
<gene>
    <name evidence="2" type="ORF">OXH55_12610</name>
</gene>
<dbReference type="Proteomes" id="UP001079657">
    <property type="component" value="Unassembled WGS sequence"/>
</dbReference>
<protein>
    <recommendedName>
        <fullName evidence="4">Lipoprotein</fullName>
    </recommendedName>
</protein>
<evidence type="ECO:0000313" key="2">
    <source>
        <dbReference type="EMBL" id="MCY6371484.1"/>
    </source>
</evidence>
<evidence type="ECO:0008006" key="4">
    <source>
        <dbReference type="Google" id="ProtNLM"/>
    </source>
</evidence>
<keyword evidence="1" id="KW-1133">Transmembrane helix</keyword>